<keyword evidence="6" id="KW-0808">Transferase</keyword>
<dbReference type="Pfam" id="PF00672">
    <property type="entry name" value="HAMP"/>
    <property type="match status" value="1"/>
</dbReference>
<evidence type="ECO:0000256" key="8">
    <source>
        <dbReference type="ARBA" id="ARBA00022741"/>
    </source>
</evidence>
<dbReference type="AlphaFoldDB" id="A0A177KWR1"/>
<dbReference type="SUPFAM" id="SSF47384">
    <property type="entry name" value="Homodimeric domain of signal transducing histidine kinase"/>
    <property type="match status" value="1"/>
</dbReference>
<dbReference type="InterPro" id="IPR003660">
    <property type="entry name" value="HAMP_dom"/>
</dbReference>
<keyword evidence="9" id="KW-0418">Kinase</keyword>
<dbReference type="SMART" id="SM00388">
    <property type="entry name" value="HisKA"/>
    <property type="match status" value="1"/>
</dbReference>
<evidence type="ECO:0000256" key="14">
    <source>
        <dbReference type="ARBA" id="ARBA00023136"/>
    </source>
</evidence>
<evidence type="ECO:0000256" key="17">
    <source>
        <dbReference type="SAM" id="Phobius"/>
    </source>
</evidence>
<keyword evidence="14 17" id="KW-0472">Membrane</keyword>
<dbReference type="GO" id="GO:0005886">
    <property type="term" value="C:plasma membrane"/>
    <property type="evidence" value="ECO:0007669"/>
    <property type="project" value="UniProtKB-SubCell"/>
</dbReference>
<evidence type="ECO:0000256" key="16">
    <source>
        <dbReference type="ARBA" id="ARBA00040841"/>
    </source>
</evidence>
<comment type="caution">
    <text evidence="20">The sequence shown here is derived from an EMBL/GenBank/DDBJ whole genome shotgun (WGS) entry which is preliminary data.</text>
</comment>
<dbReference type="InterPro" id="IPR050398">
    <property type="entry name" value="HssS/ArlS-like"/>
</dbReference>
<dbReference type="PANTHER" id="PTHR45528:SF11">
    <property type="entry name" value="HISTIDINE KINASE"/>
    <property type="match status" value="1"/>
</dbReference>
<dbReference type="Pfam" id="PF02518">
    <property type="entry name" value="HATPase_c"/>
    <property type="match status" value="1"/>
</dbReference>
<dbReference type="OrthoDB" id="9813151at2"/>
<dbReference type="InterPro" id="IPR005467">
    <property type="entry name" value="His_kinase_dom"/>
</dbReference>
<evidence type="ECO:0000259" key="19">
    <source>
        <dbReference type="PROSITE" id="PS50885"/>
    </source>
</evidence>
<sequence length="459" mass="51428">MKTLYLRIVWTTIFVMLVSSFIAFIVSNVYYQQFLKPYNDGKITAMAQNIAAFTNNNPSLNKDNYLNHIGALGYQIYLVNEQGGNDYGGAFRDRNLGADIIRRVQAGETYHGISHFAGNAFVTGFFDNEAVNTIGVPVMINGDRYALFMRPNTEVQFGELRLFFSVLVLLMILISMVLVIMSTRYIVKPIVTLTDATKKIAQGLYDVDLNVKRKDEIGTLTNHFAKMAKSLSQLDEMRQEFVSNVSHEIQSPLASIQGFAQTLRTEKLSDAERERYLTIIEEESQRMSSLSKQLLTLATLDKEDTTLEKKSYDVAAQIKQVILMTEWNWQEKDLAFSLNIAPASITADEKLLHQVWVNLITNSIKYTGAGGTISIDVSKTEWMCIVTITDTGQGIAPEDMPFIFDRFYRADKARNRKEGSTGLGLSIVQKIVHLHNGSIKVESETGGGTTFSVSLPILS</sequence>
<keyword evidence="10" id="KW-0067">ATP-binding</keyword>
<dbReference type="GO" id="GO:0000155">
    <property type="term" value="F:phosphorelay sensor kinase activity"/>
    <property type="evidence" value="ECO:0007669"/>
    <property type="project" value="InterPro"/>
</dbReference>
<dbReference type="SUPFAM" id="SSF158472">
    <property type="entry name" value="HAMP domain-like"/>
    <property type="match status" value="1"/>
</dbReference>
<evidence type="ECO:0000313" key="21">
    <source>
        <dbReference type="Proteomes" id="UP000077271"/>
    </source>
</evidence>
<dbReference type="FunFam" id="3.30.565.10:FF:000006">
    <property type="entry name" value="Sensor histidine kinase WalK"/>
    <property type="match status" value="1"/>
</dbReference>
<dbReference type="EMBL" id="LQWZ01000014">
    <property type="protein sequence ID" value="OAH57434.1"/>
    <property type="molecule type" value="Genomic_DNA"/>
</dbReference>
<dbReference type="PANTHER" id="PTHR45528">
    <property type="entry name" value="SENSOR HISTIDINE KINASE CPXA"/>
    <property type="match status" value="1"/>
</dbReference>
<evidence type="ECO:0000256" key="4">
    <source>
        <dbReference type="ARBA" id="ARBA00022475"/>
    </source>
</evidence>
<dbReference type="InterPro" id="IPR004358">
    <property type="entry name" value="Sig_transdc_His_kin-like_C"/>
</dbReference>
<evidence type="ECO:0000256" key="12">
    <source>
        <dbReference type="ARBA" id="ARBA00023012"/>
    </source>
</evidence>
<evidence type="ECO:0000259" key="18">
    <source>
        <dbReference type="PROSITE" id="PS50109"/>
    </source>
</evidence>
<keyword evidence="4" id="KW-1003">Cell membrane</keyword>
<dbReference type="PROSITE" id="PS50885">
    <property type="entry name" value="HAMP"/>
    <property type="match status" value="1"/>
</dbReference>
<dbReference type="InterPro" id="IPR036097">
    <property type="entry name" value="HisK_dim/P_sf"/>
</dbReference>
<dbReference type="SUPFAM" id="SSF55874">
    <property type="entry name" value="ATPase domain of HSP90 chaperone/DNA topoisomerase II/histidine kinase"/>
    <property type="match status" value="1"/>
</dbReference>
<evidence type="ECO:0000256" key="2">
    <source>
        <dbReference type="ARBA" id="ARBA00004651"/>
    </source>
</evidence>
<dbReference type="PRINTS" id="PR00344">
    <property type="entry name" value="BCTRLSENSOR"/>
</dbReference>
<proteinExistence type="predicted"/>
<keyword evidence="5" id="KW-0597">Phosphoprotein</keyword>
<feature type="domain" description="HAMP" evidence="19">
    <location>
        <begin position="184"/>
        <end position="236"/>
    </location>
</feature>
<dbReference type="InterPro" id="IPR036890">
    <property type="entry name" value="HATPase_C_sf"/>
</dbReference>
<accession>A0A177KWR1</accession>
<evidence type="ECO:0000256" key="15">
    <source>
        <dbReference type="ARBA" id="ARBA00037219"/>
    </source>
</evidence>
<comment type="catalytic activity">
    <reaction evidence="1">
        <text>ATP + protein L-histidine = ADP + protein N-phospho-L-histidine.</text>
        <dbReference type="EC" id="2.7.13.3"/>
    </reaction>
</comment>
<evidence type="ECO:0000256" key="13">
    <source>
        <dbReference type="ARBA" id="ARBA00023026"/>
    </source>
</evidence>
<gene>
    <name evidence="20" type="ORF">AWH48_19275</name>
</gene>
<dbReference type="Gene3D" id="6.10.340.10">
    <property type="match status" value="1"/>
</dbReference>
<evidence type="ECO:0000256" key="7">
    <source>
        <dbReference type="ARBA" id="ARBA00022692"/>
    </source>
</evidence>
<comment type="subcellular location">
    <subcellularLocation>
        <location evidence="2">Cell membrane</location>
        <topology evidence="2">Multi-pass membrane protein</topology>
    </subcellularLocation>
</comment>
<dbReference type="SMART" id="SM00387">
    <property type="entry name" value="HATPase_c"/>
    <property type="match status" value="1"/>
</dbReference>
<keyword evidence="13" id="KW-0843">Virulence</keyword>
<protein>
    <recommendedName>
        <fullName evidence="16">Heme sensor protein HssS</fullName>
        <ecNumber evidence="3">2.7.13.3</ecNumber>
    </recommendedName>
</protein>
<keyword evidence="8" id="KW-0547">Nucleotide-binding</keyword>
<dbReference type="InterPro" id="IPR003594">
    <property type="entry name" value="HATPase_dom"/>
</dbReference>
<dbReference type="SMART" id="SM00304">
    <property type="entry name" value="HAMP"/>
    <property type="match status" value="1"/>
</dbReference>
<evidence type="ECO:0000256" key="1">
    <source>
        <dbReference type="ARBA" id="ARBA00000085"/>
    </source>
</evidence>
<feature type="domain" description="Histidine kinase" evidence="18">
    <location>
        <begin position="244"/>
        <end position="459"/>
    </location>
</feature>
<dbReference type="EC" id="2.7.13.3" evidence="3"/>
<dbReference type="PROSITE" id="PS50109">
    <property type="entry name" value="HIS_KIN"/>
    <property type="match status" value="1"/>
</dbReference>
<dbReference type="RefSeq" id="WP_063974836.1">
    <property type="nucleotide sequence ID" value="NZ_LQWZ01000014.1"/>
</dbReference>
<dbReference type="Pfam" id="PF00512">
    <property type="entry name" value="HisKA"/>
    <property type="match status" value="1"/>
</dbReference>
<keyword evidence="7 17" id="KW-0812">Transmembrane</keyword>
<dbReference type="Gene3D" id="1.10.287.130">
    <property type="match status" value="1"/>
</dbReference>
<organism evidence="20 21">
    <name type="scientific">Domibacillus aminovorans</name>
    <dbReference type="NCBI Taxonomy" id="29332"/>
    <lineage>
        <taxon>Bacteria</taxon>
        <taxon>Bacillati</taxon>
        <taxon>Bacillota</taxon>
        <taxon>Bacilli</taxon>
        <taxon>Bacillales</taxon>
        <taxon>Bacillaceae</taxon>
        <taxon>Domibacillus</taxon>
    </lineage>
</organism>
<evidence type="ECO:0000256" key="5">
    <source>
        <dbReference type="ARBA" id="ARBA00022553"/>
    </source>
</evidence>
<comment type="function">
    <text evidence="15">Member of the two-component regulatory system HssS/HssR involved in intracellular heme homeostasis and tempering of staphylococcal virulence. HssS functions as a heme sensor histidine kinase which is autophosphorylated at a histidine residue and transfers its phosphate group to an aspartate residue of HssR. HssR/HssS activates the expression of hrtAB, an efflux pump, in response to extracellular heme, hemin, hemoglobin or blood.</text>
</comment>
<dbReference type="Gene3D" id="3.30.565.10">
    <property type="entry name" value="Histidine kinase-like ATPase, C-terminal domain"/>
    <property type="match status" value="1"/>
</dbReference>
<reference evidence="20 21" key="1">
    <citation type="submission" date="2016-01" db="EMBL/GenBank/DDBJ databases">
        <title>Investigation of taxonomic status of Bacillus aminovorans.</title>
        <authorList>
            <person name="Verma A."/>
            <person name="Pal Y."/>
            <person name="Krishnamurthi S."/>
        </authorList>
    </citation>
    <scope>NUCLEOTIDE SEQUENCE [LARGE SCALE GENOMIC DNA]</scope>
    <source>
        <strain evidence="20 21">DSM 4337</strain>
    </source>
</reference>
<keyword evidence="12" id="KW-0902">Two-component regulatory system</keyword>
<dbReference type="GO" id="GO:0005524">
    <property type="term" value="F:ATP binding"/>
    <property type="evidence" value="ECO:0007669"/>
    <property type="project" value="UniProtKB-KW"/>
</dbReference>
<evidence type="ECO:0000256" key="11">
    <source>
        <dbReference type="ARBA" id="ARBA00022989"/>
    </source>
</evidence>
<evidence type="ECO:0000256" key="3">
    <source>
        <dbReference type="ARBA" id="ARBA00012438"/>
    </source>
</evidence>
<evidence type="ECO:0000313" key="20">
    <source>
        <dbReference type="EMBL" id="OAH57434.1"/>
    </source>
</evidence>
<keyword evidence="11 17" id="KW-1133">Transmembrane helix</keyword>
<evidence type="ECO:0000256" key="9">
    <source>
        <dbReference type="ARBA" id="ARBA00022777"/>
    </source>
</evidence>
<evidence type="ECO:0000256" key="6">
    <source>
        <dbReference type="ARBA" id="ARBA00022679"/>
    </source>
</evidence>
<name>A0A177KWR1_9BACI</name>
<dbReference type="CDD" id="cd00082">
    <property type="entry name" value="HisKA"/>
    <property type="match status" value="1"/>
</dbReference>
<dbReference type="FunFam" id="1.10.287.130:FF:000001">
    <property type="entry name" value="Two-component sensor histidine kinase"/>
    <property type="match status" value="1"/>
</dbReference>
<feature type="transmembrane region" description="Helical" evidence="17">
    <location>
        <begin position="6"/>
        <end position="31"/>
    </location>
</feature>
<dbReference type="Proteomes" id="UP000077271">
    <property type="component" value="Unassembled WGS sequence"/>
</dbReference>
<feature type="transmembrane region" description="Helical" evidence="17">
    <location>
        <begin position="160"/>
        <end position="181"/>
    </location>
</feature>
<dbReference type="InterPro" id="IPR003661">
    <property type="entry name" value="HisK_dim/P_dom"/>
</dbReference>
<dbReference type="CDD" id="cd06225">
    <property type="entry name" value="HAMP"/>
    <property type="match status" value="1"/>
</dbReference>
<evidence type="ECO:0000256" key="10">
    <source>
        <dbReference type="ARBA" id="ARBA00022840"/>
    </source>
</evidence>